<gene>
    <name evidence="2" type="ORF">GA0070561_6059</name>
</gene>
<name>A0A1C4ZZH9_9ACTN</name>
<accession>A0A1C4ZZH9</accession>
<feature type="region of interest" description="Disordered" evidence="1">
    <location>
        <begin position="114"/>
        <end position="133"/>
    </location>
</feature>
<proteinExistence type="predicted"/>
<dbReference type="Proteomes" id="UP000198864">
    <property type="component" value="Unassembled WGS sequence"/>
</dbReference>
<evidence type="ECO:0000313" key="2">
    <source>
        <dbReference type="EMBL" id="SCF38345.1"/>
    </source>
</evidence>
<protein>
    <submittedName>
        <fullName evidence="2">Uncharacterized protein</fullName>
    </submittedName>
</protein>
<evidence type="ECO:0000313" key="3">
    <source>
        <dbReference type="Proteomes" id="UP000198864"/>
    </source>
</evidence>
<sequence length="133" mass="14070">MSRPALVSLPDPALAADDVPLSDSLVAELGRRGWRVDDDPLRARWLRLAACHSTFLYEIGRTPISAAALAALGKVGATHLVLAVADLVVERTRPDKVSKQNQLIAHMPGRVARRVADGDPSAGRRPGPAPATG</sequence>
<reference evidence="2 3" key="1">
    <citation type="submission" date="2016-06" db="EMBL/GenBank/DDBJ databases">
        <authorList>
            <person name="Kjaerup R.B."/>
            <person name="Dalgaard T.S."/>
            <person name="Juul-Madsen H.R."/>
        </authorList>
    </citation>
    <scope>NUCLEOTIDE SEQUENCE [LARGE SCALE GENOMIC DNA]</scope>
    <source>
        <strain evidence="2 3">DSM 44871</strain>
    </source>
</reference>
<dbReference type="STRING" id="285676.GA0070561_6059"/>
<organism evidence="2 3">
    <name type="scientific">Micromonospora saelicesensis</name>
    <dbReference type="NCBI Taxonomy" id="285676"/>
    <lineage>
        <taxon>Bacteria</taxon>
        <taxon>Bacillati</taxon>
        <taxon>Actinomycetota</taxon>
        <taxon>Actinomycetes</taxon>
        <taxon>Micromonosporales</taxon>
        <taxon>Micromonosporaceae</taxon>
        <taxon>Micromonospora</taxon>
    </lineage>
</organism>
<feature type="compositionally biased region" description="Low complexity" evidence="1">
    <location>
        <begin position="123"/>
        <end position="133"/>
    </location>
</feature>
<evidence type="ECO:0000256" key="1">
    <source>
        <dbReference type="SAM" id="MobiDB-lite"/>
    </source>
</evidence>
<dbReference type="AlphaFoldDB" id="A0A1C4ZZH9"/>
<dbReference type="EMBL" id="FMCR01000007">
    <property type="protein sequence ID" value="SCF38345.1"/>
    <property type="molecule type" value="Genomic_DNA"/>
</dbReference>